<evidence type="ECO:0000313" key="3">
    <source>
        <dbReference type="Proteomes" id="UP001198830"/>
    </source>
</evidence>
<dbReference type="InterPro" id="IPR031796">
    <property type="entry name" value="DUF5076"/>
</dbReference>
<name>A0ABS8H2L6_9SPHN</name>
<protein>
    <submittedName>
        <fullName evidence="2">DUF5076 domain-containing protein</fullName>
    </submittedName>
</protein>
<evidence type="ECO:0000313" key="2">
    <source>
        <dbReference type="EMBL" id="MCC4232771.1"/>
    </source>
</evidence>
<dbReference type="Pfam" id="PF16826">
    <property type="entry name" value="DUF5076"/>
    <property type="match status" value="1"/>
</dbReference>
<feature type="region of interest" description="Disordered" evidence="1">
    <location>
        <begin position="1"/>
        <end position="21"/>
    </location>
</feature>
<reference evidence="2 3" key="1">
    <citation type="submission" date="2021-10" db="EMBL/GenBank/DDBJ databases">
        <title>The diversity and Nitrogen Metabolism of Culturable Nitrate-Utilizing Bacteria Within the Oxygen Minimum Zone of the Changjiang (Yangtze River)Estuary.</title>
        <authorList>
            <person name="Zhang D."/>
            <person name="Zheng J."/>
            <person name="Liu S."/>
            <person name="He W."/>
        </authorList>
    </citation>
    <scope>NUCLEOTIDE SEQUENCE [LARGE SCALE GENOMIC DNA]</scope>
    <source>
        <strain evidence="2 3">FXH275-2</strain>
    </source>
</reference>
<organism evidence="2 3">
    <name type="scientific">Sphingobium soli</name>
    <dbReference type="NCBI Taxonomy" id="1591116"/>
    <lineage>
        <taxon>Bacteria</taxon>
        <taxon>Pseudomonadati</taxon>
        <taxon>Pseudomonadota</taxon>
        <taxon>Alphaproteobacteria</taxon>
        <taxon>Sphingomonadales</taxon>
        <taxon>Sphingomonadaceae</taxon>
        <taxon>Sphingobium</taxon>
    </lineage>
</organism>
<dbReference type="EMBL" id="JAJGNP010000005">
    <property type="protein sequence ID" value="MCC4232771.1"/>
    <property type="molecule type" value="Genomic_DNA"/>
</dbReference>
<comment type="caution">
    <text evidence="2">The sequence shown here is derived from an EMBL/GenBank/DDBJ whole genome shotgun (WGS) entry which is preliminary data.</text>
</comment>
<dbReference type="RefSeq" id="WP_228226936.1">
    <property type="nucleotide sequence ID" value="NZ_JAJGNP010000005.1"/>
</dbReference>
<dbReference type="Gene3D" id="3.30.2370.10">
    <property type="entry name" value="putative pyruvate dehydrogenase"/>
    <property type="match status" value="1"/>
</dbReference>
<proteinExistence type="predicted"/>
<gene>
    <name evidence="2" type="ORF">LL253_08710</name>
</gene>
<accession>A0ABS8H2L6</accession>
<dbReference type="Proteomes" id="UP001198830">
    <property type="component" value="Unassembled WGS sequence"/>
</dbReference>
<keyword evidence="3" id="KW-1185">Reference proteome</keyword>
<evidence type="ECO:0000256" key="1">
    <source>
        <dbReference type="SAM" id="MobiDB-lite"/>
    </source>
</evidence>
<sequence length="109" mass="11863">MIGFRKKAEHPGAISLDKGDNLTPQSAEVARIWVTNNAGSSVWIDAHVLADPVAFGYLIADTMRHAARAYATTYDADEVTMLQAISDGVVEELREQFASITTIQEGKLN</sequence>